<evidence type="ECO:0000256" key="3">
    <source>
        <dbReference type="ARBA" id="ARBA00022692"/>
    </source>
</evidence>
<dbReference type="AlphaFoldDB" id="A0A934THC9"/>
<evidence type="ECO:0000256" key="2">
    <source>
        <dbReference type="ARBA" id="ARBA00022475"/>
    </source>
</evidence>
<comment type="subcellular location">
    <subcellularLocation>
        <location evidence="1">Cell membrane</location>
        <topology evidence="1">Multi-pass membrane protein</topology>
    </subcellularLocation>
</comment>
<keyword evidence="4 6" id="KW-1133">Transmembrane helix</keyword>
<evidence type="ECO:0000313" key="8">
    <source>
        <dbReference type="Proteomes" id="UP000706333"/>
    </source>
</evidence>
<name>A0A934THC9_9RHOB</name>
<reference evidence="7" key="1">
    <citation type="submission" date="2017-05" db="EMBL/GenBank/DDBJ databases">
        <authorList>
            <person name="Imhoff J.F."/>
            <person name="Rahn T."/>
            <person name="Kuenzel S."/>
            <person name="Neulinger S.C."/>
        </authorList>
    </citation>
    <scope>NUCLEOTIDE SEQUENCE</scope>
    <source>
        <strain evidence="7">LMG 28126</strain>
    </source>
</reference>
<dbReference type="EMBL" id="NHSD01000084">
    <property type="protein sequence ID" value="MBK5926032.1"/>
    <property type="molecule type" value="Genomic_DNA"/>
</dbReference>
<dbReference type="InterPro" id="IPR051461">
    <property type="entry name" value="UPF0750_membrane"/>
</dbReference>
<proteinExistence type="predicted"/>
<accession>A0A934THC9</accession>
<evidence type="ECO:0000256" key="1">
    <source>
        <dbReference type="ARBA" id="ARBA00004651"/>
    </source>
</evidence>
<feature type="transmembrane region" description="Helical" evidence="6">
    <location>
        <begin position="21"/>
        <end position="47"/>
    </location>
</feature>
<evidence type="ECO:0000256" key="4">
    <source>
        <dbReference type="ARBA" id="ARBA00022989"/>
    </source>
</evidence>
<evidence type="ECO:0000256" key="5">
    <source>
        <dbReference type="ARBA" id="ARBA00023136"/>
    </source>
</evidence>
<feature type="transmembrane region" description="Helical" evidence="6">
    <location>
        <begin position="83"/>
        <end position="102"/>
    </location>
</feature>
<reference evidence="7" key="2">
    <citation type="journal article" date="2020" name="Microorganisms">
        <title>Osmotic Adaptation and Compatible Solute Biosynthesis of Phototrophic Bacteria as Revealed from Genome Analyses.</title>
        <authorList>
            <person name="Imhoff J.F."/>
            <person name="Rahn T."/>
            <person name="Kunzel S."/>
            <person name="Keller A."/>
            <person name="Neulinger S.C."/>
        </authorList>
    </citation>
    <scope>NUCLEOTIDE SEQUENCE</scope>
    <source>
        <strain evidence="7">LMG 28126</strain>
    </source>
</reference>
<keyword evidence="8" id="KW-1185">Reference proteome</keyword>
<gene>
    <name evidence="7" type="ORF">CCR87_01455</name>
</gene>
<dbReference type="Pfam" id="PF02588">
    <property type="entry name" value="YitT_membrane"/>
    <property type="match status" value="1"/>
</dbReference>
<sequence>MAQRSRHTPLEDAQGLVFGTAAAAFALHMLTSAGLMTGQIAGLAVLVSYTTPYSFAEVFFVANIPFYALALWRLGWVFTLKTFLSVALLSGMSLVMPDLIGFDRLEPLAAALLFGILTGFGILALFRHGASLGGIGILGLWLQERFGIRAGWVQLTFDAGLFGVAFYFLDPVLVGVSLAGAVVLNLILAINHRRDRYVA</sequence>
<dbReference type="GO" id="GO:0005886">
    <property type="term" value="C:plasma membrane"/>
    <property type="evidence" value="ECO:0007669"/>
    <property type="project" value="UniProtKB-SubCell"/>
</dbReference>
<dbReference type="PANTHER" id="PTHR33545:SF5">
    <property type="entry name" value="UPF0750 MEMBRANE PROTEIN YITT"/>
    <property type="match status" value="1"/>
</dbReference>
<keyword evidence="3 6" id="KW-0812">Transmembrane</keyword>
<keyword evidence="2" id="KW-1003">Cell membrane</keyword>
<dbReference type="PANTHER" id="PTHR33545">
    <property type="entry name" value="UPF0750 MEMBRANE PROTEIN YITT-RELATED"/>
    <property type="match status" value="1"/>
</dbReference>
<protein>
    <submittedName>
        <fullName evidence="7">Membrane protein</fullName>
    </submittedName>
</protein>
<comment type="caution">
    <text evidence="7">The sequence shown here is derived from an EMBL/GenBank/DDBJ whole genome shotgun (WGS) entry which is preliminary data.</text>
</comment>
<keyword evidence="5 6" id="KW-0472">Membrane</keyword>
<organism evidence="7 8">
    <name type="scientific">Rhodobaculum claviforme</name>
    <dbReference type="NCBI Taxonomy" id="1549854"/>
    <lineage>
        <taxon>Bacteria</taxon>
        <taxon>Pseudomonadati</taxon>
        <taxon>Pseudomonadota</taxon>
        <taxon>Alphaproteobacteria</taxon>
        <taxon>Rhodobacterales</taxon>
        <taxon>Paracoccaceae</taxon>
        <taxon>Rhodobaculum</taxon>
    </lineage>
</organism>
<feature type="transmembrane region" description="Helical" evidence="6">
    <location>
        <begin position="172"/>
        <end position="190"/>
    </location>
</feature>
<evidence type="ECO:0000313" key="7">
    <source>
        <dbReference type="EMBL" id="MBK5926032.1"/>
    </source>
</evidence>
<dbReference type="InterPro" id="IPR003740">
    <property type="entry name" value="YitT"/>
</dbReference>
<dbReference type="RefSeq" id="WP_201155554.1">
    <property type="nucleotide sequence ID" value="NZ_NHSD01000084.1"/>
</dbReference>
<feature type="transmembrane region" description="Helical" evidence="6">
    <location>
        <begin position="108"/>
        <end position="126"/>
    </location>
</feature>
<evidence type="ECO:0000256" key="6">
    <source>
        <dbReference type="SAM" id="Phobius"/>
    </source>
</evidence>
<dbReference type="Proteomes" id="UP000706333">
    <property type="component" value="Unassembled WGS sequence"/>
</dbReference>